<organism evidence="1 2">
    <name type="scientific">Caerostris extrusa</name>
    <name type="common">Bark spider</name>
    <name type="synonym">Caerostris bankana</name>
    <dbReference type="NCBI Taxonomy" id="172846"/>
    <lineage>
        <taxon>Eukaryota</taxon>
        <taxon>Metazoa</taxon>
        <taxon>Ecdysozoa</taxon>
        <taxon>Arthropoda</taxon>
        <taxon>Chelicerata</taxon>
        <taxon>Arachnida</taxon>
        <taxon>Araneae</taxon>
        <taxon>Araneomorphae</taxon>
        <taxon>Entelegynae</taxon>
        <taxon>Araneoidea</taxon>
        <taxon>Araneidae</taxon>
        <taxon>Caerostris</taxon>
    </lineage>
</organism>
<reference evidence="1 2" key="1">
    <citation type="submission" date="2021-06" db="EMBL/GenBank/DDBJ databases">
        <title>Caerostris extrusa draft genome.</title>
        <authorList>
            <person name="Kono N."/>
            <person name="Arakawa K."/>
        </authorList>
    </citation>
    <scope>NUCLEOTIDE SEQUENCE [LARGE SCALE GENOMIC DNA]</scope>
</reference>
<comment type="caution">
    <text evidence="1">The sequence shown here is derived from an EMBL/GenBank/DDBJ whole genome shotgun (WGS) entry which is preliminary data.</text>
</comment>
<dbReference type="Proteomes" id="UP001054945">
    <property type="component" value="Unassembled WGS sequence"/>
</dbReference>
<protein>
    <submittedName>
        <fullName evidence="1">Uncharacterized protein</fullName>
    </submittedName>
</protein>
<evidence type="ECO:0000313" key="1">
    <source>
        <dbReference type="EMBL" id="GIY92030.1"/>
    </source>
</evidence>
<keyword evidence="2" id="KW-1185">Reference proteome</keyword>
<evidence type="ECO:0000313" key="2">
    <source>
        <dbReference type="Proteomes" id="UP001054945"/>
    </source>
</evidence>
<name>A0AAV4XCU6_CAEEX</name>
<sequence length="128" mass="14322">MYEKATCRTNRHCNQWGEAPPPFVNFITAHKKNSRNLMTCTPDKESLPIKGKSNNPKITSSSVFHFTWLYKTPSHCVSDAVQITFRVTIPRGEGAEKTGEYAKEAISDLITNSRTDPACSQGPCRFTP</sequence>
<accession>A0AAV4XCU6</accession>
<gene>
    <name evidence="1" type="ORF">CEXT_684311</name>
</gene>
<dbReference type="AlphaFoldDB" id="A0AAV4XCU6"/>
<dbReference type="EMBL" id="BPLR01000085">
    <property type="protein sequence ID" value="GIY92030.1"/>
    <property type="molecule type" value="Genomic_DNA"/>
</dbReference>
<proteinExistence type="predicted"/>